<reference evidence="1" key="1">
    <citation type="submission" date="2021-03" db="EMBL/GenBank/DDBJ databases">
        <authorList>
            <person name="Bekaert M."/>
        </authorList>
    </citation>
    <scope>NUCLEOTIDE SEQUENCE</scope>
</reference>
<protein>
    <submittedName>
        <fullName evidence="1">Uncharacterized protein</fullName>
    </submittedName>
</protein>
<proteinExistence type="predicted"/>
<organism evidence="1 2">
    <name type="scientific">Mytilus edulis</name>
    <name type="common">Blue mussel</name>
    <dbReference type="NCBI Taxonomy" id="6550"/>
    <lineage>
        <taxon>Eukaryota</taxon>
        <taxon>Metazoa</taxon>
        <taxon>Spiralia</taxon>
        <taxon>Lophotrochozoa</taxon>
        <taxon>Mollusca</taxon>
        <taxon>Bivalvia</taxon>
        <taxon>Autobranchia</taxon>
        <taxon>Pteriomorphia</taxon>
        <taxon>Mytilida</taxon>
        <taxon>Mytiloidea</taxon>
        <taxon>Mytilidae</taxon>
        <taxon>Mytilinae</taxon>
        <taxon>Mytilus</taxon>
    </lineage>
</organism>
<evidence type="ECO:0000313" key="1">
    <source>
        <dbReference type="EMBL" id="CAG2205593.1"/>
    </source>
</evidence>
<dbReference type="InterPro" id="IPR036168">
    <property type="entry name" value="AP2_Mu_C_sf"/>
</dbReference>
<keyword evidence="2" id="KW-1185">Reference proteome</keyword>
<dbReference type="AlphaFoldDB" id="A0A8S3RCF1"/>
<accession>A0A8S3RCF1</accession>
<dbReference type="Proteomes" id="UP000683360">
    <property type="component" value="Unassembled WGS sequence"/>
</dbReference>
<dbReference type="Gene3D" id="3.90.70.80">
    <property type="match status" value="1"/>
</dbReference>
<dbReference type="EMBL" id="CAJPWZ010001025">
    <property type="protein sequence ID" value="CAG2205593.1"/>
    <property type="molecule type" value="Genomic_DNA"/>
</dbReference>
<sequence length="540" mass="61649">MKWTVDRQLLTLTCKVRRLVFSVSFHDPFNKEVAYCYPPIPSSNCHSHFGNGSVYQQLSKNETIFVVRGKINNQINGNWSCLHGASKDRTSVNVHLSGDTEWVSPRSVDISGPKYIRKNKEIDLLCSSNTLPSGLSANFIVNEYPYTKITKIGDNCYSSPNTSFCTEGKCNCTNEGRSYTWKYHNFYDDKTITFKCNMEFSSVGQIGDCIFVDSLDETSDNITTTQFPLILSTSNTYIRQWSTTEDHDERNTKGLRAKAMSATGSVRGFTEFDDLCRGCQGYSYNLAGLFDICDHDQFNRHKHTISFKEAFKRLKLRIKESFSALETQTDRKVTDFTIGGINGRWQDYKNADYDGLIVLACIERDLIPQHTKECNKRAILMDKKTIKANQQNYALALEQALIHYYVLIKPDERLRNQSFDIGNLSKQPYIGGIVYVAYKLEPEPSYSDDEFEAISNQEVENEAAIDRLNLLLEENGLYSCCDTTNDGNSFFRACSDQLSRLGLPKMDHLQLRQLIIPQMRDMSDEKKNLSIYTTKVGKHT</sequence>
<comment type="caution">
    <text evidence="1">The sequence shown here is derived from an EMBL/GenBank/DDBJ whole genome shotgun (WGS) entry which is preliminary data.</text>
</comment>
<gene>
    <name evidence="1" type="ORF">MEDL_19989</name>
</gene>
<dbReference type="SUPFAM" id="SSF49447">
    <property type="entry name" value="Second domain of Mu2 adaptin subunit (ap50) of ap2 adaptor"/>
    <property type="match status" value="1"/>
</dbReference>
<evidence type="ECO:0000313" key="2">
    <source>
        <dbReference type="Proteomes" id="UP000683360"/>
    </source>
</evidence>
<dbReference type="OrthoDB" id="6152301at2759"/>
<name>A0A8S3RCF1_MYTED</name>